<dbReference type="FunFam" id="3.40.20.10:FF:000001">
    <property type="entry name" value="Gelsolin"/>
    <property type="match status" value="1"/>
</dbReference>
<keyword evidence="6" id="KW-0009">Actin-binding</keyword>
<gene>
    <name evidence="10" type="ORF">HPP92_010994</name>
</gene>
<dbReference type="Pfam" id="PF00626">
    <property type="entry name" value="Gelsolin"/>
    <property type="match status" value="6"/>
</dbReference>
<dbReference type="PANTHER" id="PTHR11977:SF51">
    <property type="entry name" value="PROTEIN FLIGHTLESS-1 HOMOLOG"/>
    <property type="match status" value="1"/>
</dbReference>
<evidence type="ECO:0000256" key="3">
    <source>
        <dbReference type="ARBA" id="ARBA00022490"/>
    </source>
</evidence>
<accession>A0A835R7K3</accession>
<feature type="domain" description="Gelsolin-like" evidence="9">
    <location>
        <begin position="390"/>
        <end position="467"/>
    </location>
</feature>
<evidence type="ECO:0000313" key="11">
    <source>
        <dbReference type="Proteomes" id="UP000639772"/>
    </source>
</evidence>
<dbReference type="Gene3D" id="3.40.20.10">
    <property type="entry name" value="Severin"/>
    <property type="match status" value="6"/>
</dbReference>
<keyword evidence="3" id="KW-0963">Cytoplasm</keyword>
<comment type="subcellular location">
    <subcellularLocation>
        <location evidence="1">Cytoplasm</location>
        <location evidence="1">Cytoskeleton</location>
    </subcellularLocation>
</comment>
<dbReference type="OrthoDB" id="6375767at2759"/>
<protein>
    <recommendedName>
        <fullName evidence="9">Gelsolin-like domain-containing protein</fullName>
    </recommendedName>
</protein>
<feature type="domain" description="Gelsolin-like" evidence="9">
    <location>
        <begin position="598"/>
        <end position="671"/>
    </location>
</feature>
<dbReference type="SUPFAM" id="SSF55753">
    <property type="entry name" value="Actin depolymerizing proteins"/>
    <property type="match status" value="6"/>
</dbReference>
<dbReference type="CDD" id="cd11291">
    <property type="entry name" value="gelsolin_S6_like"/>
    <property type="match status" value="1"/>
</dbReference>
<dbReference type="GO" id="GO:0051015">
    <property type="term" value="F:actin filament binding"/>
    <property type="evidence" value="ECO:0007669"/>
    <property type="project" value="InterPro"/>
</dbReference>
<dbReference type="GO" id="GO:0051014">
    <property type="term" value="P:actin filament severing"/>
    <property type="evidence" value="ECO:0007669"/>
    <property type="project" value="TreeGrafter"/>
</dbReference>
<feature type="compositionally biased region" description="Low complexity" evidence="8">
    <location>
        <begin position="775"/>
        <end position="794"/>
    </location>
</feature>
<dbReference type="PRINTS" id="PR00597">
    <property type="entry name" value="GELSOLIN"/>
</dbReference>
<evidence type="ECO:0000313" key="10">
    <source>
        <dbReference type="EMBL" id="KAG0482910.1"/>
    </source>
</evidence>
<dbReference type="InterPro" id="IPR007122">
    <property type="entry name" value="Villin/Gelsolin"/>
</dbReference>
<evidence type="ECO:0000256" key="8">
    <source>
        <dbReference type="SAM" id="MobiDB-lite"/>
    </source>
</evidence>
<feature type="region of interest" description="Disordered" evidence="8">
    <location>
        <begin position="734"/>
        <end position="758"/>
    </location>
</feature>
<dbReference type="CDD" id="cd11290">
    <property type="entry name" value="gelsolin_S1_like"/>
    <property type="match status" value="1"/>
</dbReference>
<feature type="domain" description="Gelsolin-like" evidence="9">
    <location>
        <begin position="248"/>
        <end position="319"/>
    </location>
</feature>
<evidence type="ECO:0000256" key="4">
    <source>
        <dbReference type="ARBA" id="ARBA00022737"/>
    </source>
</evidence>
<organism evidence="10 11">
    <name type="scientific">Vanilla planifolia</name>
    <name type="common">Vanilla</name>
    <dbReference type="NCBI Taxonomy" id="51239"/>
    <lineage>
        <taxon>Eukaryota</taxon>
        <taxon>Viridiplantae</taxon>
        <taxon>Streptophyta</taxon>
        <taxon>Embryophyta</taxon>
        <taxon>Tracheophyta</taxon>
        <taxon>Spermatophyta</taxon>
        <taxon>Magnoliopsida</taxon>
        <taxon>Liliopsida</taxon>
        <taxon>Asparagales</taxon>
        <taxon>Orchidaceae</taxon>
        <taxon>Vanilloideae</taxon>
        <taxon>Vanilleae</taxon>
        <taxon>Vanilla</taxon>
    </lineage>
</organism>
<feature type="domain" description="Gelsolin-like" evidence="9">
    <location>
        <begin position="47"/>
        <end position="125"/>
    </location>
</feature>
<dbReference type="InterPro" id="IPR007123">
    <property type="entry name" value="Gelsolin-like_dom"/>
</dbReference>
<dbReference type="GO" id="GO:0032432">
    <property type="term" value="C:actin filament bundle"/>
    <property type="evidence" value="ECO:0007669"/>
    <property type="project" value="UniProtKB-ARBA"/>
</dbReference>
<dbReference type="InterPro" id="IPR029006">
    <property type="entry name" value="ADF-H/Gelsolin-like_dom_sf"/>
</dbReference>
<evidence type="ECO:0000256" key="5">
    <source>
        <dbReference type="ARBA" id="ARBA00022837"/>
    </source>
</evidence>
<feature type="domain" description="Gelsolin-like" evidence="9">
    <location>
        <begin position="164"/>
        <end position="194"/>
    </location>
</feature>
<proteinExistence type="inferred from homology"/>
<dbReference type="PANTHER" id="PTHR11977">
    <property type="entry name" value="VILLIN"/>
    <property type="match status" value="1"/>
</dbReference>
<dbReference type="CDD" id="cd11288">
    <property type="entry name" value="gelsolin_S5_like"/>
    <property type="match status" value="1"/>
</dbReference>
<dbReference type="GO" id="GO:0051693">
    <property type="term" value="P:actin filament capping"/>
    <property type="evidence" value="ECO:0007669"/>
    <property type="project" value="UniProtKB-ARBA"/>
</dbReference>
<keyword evidence="4" id="KW-0677">Repeat</keyword>
<evidence type="ECO:0000256" key="7">
    <source>
        <dbReference type="ARBA" id="ARBA00023212"/>
    </source>
</evidence>
<dbReference type="CDD" id="cd11293">
    <property type="entry name" value="gelsolin_S4_like"/>
    <property type="match status" value="1"/>
</dbReference>
<comment type="similarity">
    <text evidence="2">Belongs to the villin/gelsolin family.</text>
</comment>
<dbReference type="FunFam" id="3.40.20.10:FF:000002">
    <property type="entry name" value="Gelsolin"/>
    <property type="match status" value="1"/>
</dbReference>
<evidence type="ECO:0000259" key="9">
    <source>
        <dbReference type="Pfam" id="PF00626"/>
    </source>
</evidence>
<feature type="region of interest" description="Disordered" evidence="8">
    <location>
        <begin position="775"/>
        <end position="797"/>
    </location>
</feature>
<sequence>MFVSFRFHRFVSNSDDVPVYLLQYLFGYLTSLRGIEIWRIENFQPIPLPKSDYGKFYSGDSYIVLQTTAGKGGSYLYDIHYWIGKATSQDEAGTAAIKSVELDAALGGRAVQHRELQGHESDKFLSYFKPFIIPLEGGVSSGFKAPNEDNFETRLYICRGRRVVRLKQVPFARSSLNHDDVFILDTEHKIYQFNDDGKLKAESDSGEFWARFGGFAPLGKKFINEDDYTVETTVTTIYSITNGNLQLEESAASKGMFESNRCYLIDCGTDIFVWVGRLTLVEDRKAASKVAEEFLVNQNREKVTRITQVIQGFEPRTFRSKFEAWATAASSGASGGEEGKGKVAAFIKQQGLDVKGMTKGSPIVDEVPPLFVNGGKIEVWHINGTFKDPVPKEEIGKFFSGDCYIVLYAYHHGERKEEFFLSSWMGINSHQDDQLLATQLANTMYNALKGRPVQGRIFQGKEPPQFLALFQPMIVLRGGKGANYKKFLEETDTKDDTYNADGIALFRCYGTKGHTIKAVQVDAVATSLCSTECFILQSGNTTFLWLGNSSTSQQQNWATKVAECLKPGATVKIAKEGTESAAFWFALGGMQSYASTKVTEVYNFSQDDLLAEDIMILDTHTEVFLWIGECVDSKEKKKAFDIGQKYIELAVVLEGLPQDVPLYKVPEGHEPGFFTMYFSWDSTRPVVKGNSFQKKFKLLFGMGVHAAETSEKSTSSNQRVPTQRASALAALSSAFNPSSKAKAAPPKPTRSSQGSQRAAAVAALSTVLTAEQKASESSSGRFSIGSSPEPSLSSVKEKIRAKSHEGWVTKDTLGWFVTIGGSSKGNVEQHARKGFRQEGFDWNQDGNGKSSPKVNLKEIRNSGFYVIKTDLGHMKTPAKEIEPTAKDASSAIDGRKIPVEKITEIDQVGMNPLFAVFSNRPLTKQEEAMGIDNE</sequence>
<dbReference type="Proteomes" id="UP000639772">
    <property type="component" value="Unassembled WGS sequence"/>
</dbReference>
<dbReference type="AlphaFoldDB" id="A0A835R7K3"/>
<feature type="domain" description="Gelsolin-like" evidence="9">
    <location>
        <begin position="515"/>
        <end position="584"/>
    </location>
</feature>
<dbReference type="EMBL" id="JADCNM010000005">
    <property type="protein sequence ID" value="KAG0482910.1"/>
    <property type="molecule type" value="Genomic_DNA"/>
</dbReference>
<reference evidence="10 11" key="1">
    <citation type="journal article" date="2020" name="Nat. Food">
        <title>A phased Vanilla planifolia genome enables genetic improvement of flavour and production.</title>
        <authorList>
            <person name="Hasing T."/>
            <person name="Tang H."/>
            <person name="Brym M."/>
            <person name="Khazi F."/>
            <person name="Huang T."/>
            <person name="Chambers A.H."/>
        </authorList>
    </citation>
    <scope>NUCLEOTIDE SEQUENCE [LARGE SCALE GENOMIC DNA]</scope>
    <source>
        <tissue evidence="10">Leaf</tissue>
    </source>
</reference>
<comment type="caution">
    <text evidence="10">The sequence shown here is derived from an EMBL/GenBank/DDBJ whole genome shotgun (WGS) entry which is preliminary data.</text>
</comment>
<evidence type="ECO:0000256" key="1">
    <source>
        <dbReference type="ARBA" id="ARBA00004245"/>
    </source>
</evidence>
<keyword evidence="7" id="KW-0206">Cytoskeleton</keyword>
<name>A0A835R7K3_VANPL</name>
<evidence type="ECO:0000256" key="6">
    <source>
        <dbReference type="ARBA" id="ARBA00023203"/>
    </source>
</evidence>
<dbReference type="SMART" id="SM00262">
    <property type="entry name" value="GEL"/>
    <property type="match status" value="6"/>
</dbReference>
<evidence type="ECO:0000256" key="2">
    <source>
        <dbReference type="ARBA" id="ARBA00008418"/>
    </source>
</evidence>
<keyword evidence="5" id="KW-0106">Calcium</keyword>